<protein>
    <submittedName>
        <fullName evidence="1">Uncharacterized protein</fullName>
    </submittedName>
</protein>
<evidence type="ECO:0000313" key="1">
    <source>
        <dbReference type="EMBL" id="ETW93396.1"/>
    </source>
</evidence>
<sequence>MASPSTSQNGHIRQLTKAEGMALLEQESRRYFNMSAQEFIHAWEQGQFDDNTDQPDVMYVAMLLPFVK</sequence>
<dbReference type="HOGENOM" id="CLU_2786117_0_0_7"/>
<dbReference type="Proteomes" id="UP000019141">
    <property type="component" value="Unassembled WGS sequence"/>
</dbReference>
<proteinExistence type="predicted"/>
<comment type="caution">
    <text evidence="1">The sequence shown here is derived from an EMBL/GenBank/DDBJ whole genome shotgun (WGS) entry which is preliminary data.</text>
</comment>
<gene>
    <name evidence="1" type="ORF">ETSY1_39415</name>
</gene>
<name>W4L7T3_ENTF1</name>
<keyword evidence="2" id="KW-1185">Reference proteome</keyword>
<evidence type="ECO:0000313" key="2">
    <source>
        <dbReference type="Proteomes" id="UP000019141"/>
    </source>
</evidence>
<dbReference type="EMBL" id="AZHW01001244">
    <property type="protein sequence ID" value="ETW93396.1"/>
    <property type="molecule type" value="Genomic_DNA"/>
</dbReference>
<dbReference type="AlphaFoldDB" id="W4L7T3"/>
<reference evidence="1 2" key="1">
    <citation type="journal article" date="2014" name="Nature">
        <title>An environmental bacterial taxon with a large and distinct metabolic repertoire.</title>
        <authorList>
            <person name="Wilson M.C."/>
            <person name="Mori T."/>
            <person name="Ruckert C."/>
            <person name="Uria A.R."/>
            <person name="Helf M.J."/>
            <person name="Takada K."/>
            <person name="Gernert C."/>
            <person name="Steffens U.A."/>
            <person name="Heycke N."/>
            <person name="Schmitt S."/>
            <person name="Rinke C."/>
            <person name="Helfrich E.J."/>
            <person name="Brachmann A.O."/>
            <person name="Gurgui C."/>
            <person name="Wakimoto T."/>
            <person name="Kracht M."/>
            <person name="Crusemann M."/>
            <person name="Hentschel U."/>
            <person name="Abe I."/>
            <person name="Matsunaga S."/>
            <person name="Kalinowski J."/>
            <person name="Takeyama H."/>
            <person name="Piel J."/>
        </authorList>
    </citation>
    <scope>NUCLEOTIDE SEQUENCE [LARGE SCALE GENOMIC DNA]</scope>
    <source>
        <strain evidence="2">TSY1</strain>
    </source>
</reference>
<accession>W4L7T3</accession>
<organism evidence="1 2">
    <name type="scientific">Entotheonella factor</name>
    <dbReference type="NCBI Taxonomy" id="1429438"/>
    <lineage>
        <taxon>Bacteria</taxon>
        <taxon>Pseudomonadati</taxon>
        <taxon>Nitrospinota/Tectimicrobiota group</taxon>
        <taxon>Candidatus Tectimicrobiota</taxon>
        <taxon>Candidatus Entotheonellia</taxon>
        <taxon>Candidatus Entotheonellales</taxon>
        <taxon>Candidatus Entotheonellaceae</taxon>
        <taxon>Candidatus Entotheonella</taxon>
    </lineage>
</organism>